<gene>
    <name evidence="1" type="ORF">E4N86_05520</name>
</gene>
<name>A0A9Q9BFV5_TREDN</name>
<dbReference type="EMBL" id="CP051635">
    <property type="protein sequence ID" value="UTD00187.1"/>
    <property type="molecule type" value="Genomic_DNA"/>
</dbReference>
<dbReference type="Proteomes" id="UP001056981">
    <property type="component" value="Chromosome"/>
</dbReference>
<dbReference type="Pfam" id="PF05973">
    <property type="entry name" value="Gp49"/>
    <property type="match status" value="1"/>
</dbReference>
<proteinExistence type="predicted"/>
<evidence type="ECO:0000313" key="2">
    <source>
        <dbReference type="Proteomes" id="UP001056981"/>
    </source>
</evidence>
<evidence type="ECO:0000313" key="1">
    <source>
        <dbReference type="EMBL" id="UTD00187.1"/>
    </source>
</evidence>
<sequence>MGKKEYVLYTGEKFTVEWYFTVEGKSQPFDYFNGLDTQQQMKLLYLVKRIGDFGKISDKTKFNFEHNGIWAFKLKPDRFLSFFTSGKKIIITNAFEKKCDKLPRTEKAKAEKCRMDYEMRVKGGIYYDNI</sequence>
<dbReference type="RefSeq" id="WP_253716159.1">
    <property type="nucleotide sequence ID" value="NZ_CP051522.1"/>
</dbReference>
<dbReference type="InterPro" id="IPR009241">
    <property type="entry name" value="HigB-like"/>
</dbReference>
<dbReference type="AlphaFoldDB" id="A0A9Q9BFV5"/>
<reference evidence="1" key="1">
    <citation type="submission" date="2020-04" db="EMBL/GenBank/DDBJ databases">
        <title>Comparative genomics of oral phylogroup-2 Treponema strains.</title>
        <authorList>
            <person name="Zeng H."/>
            <person name="Chan Y.K."/>
            <person name="Watt R.M."/>
        </authorList>
    </citation>
    <scope>NUCLEOTIDE SEQUENCE</scope>
    <source>
        <strain evidence="1">OMZ 905</strain>
    </source>
</reference>
<organism evidence="1 2">
    <name type="scientific">Treponema denticola</name>
    <dbReference type="NCBI Taxonomy" id="158"/>
    <lineage>
        <taxon>Bacteria</taxon>
        <taxon>Pseudomonadati</taxon>
        <taxon>Spirochaetota</taxon>
        <taxon>Spirochaetia</taxon>
        <taxon>Spirochaetales</taxon>
        <taxon>Treponemataceae</taxon>
        <taxon>Treponema</taxon>
    </lineage>
</organism>
<protein>
    <submittedName>
        <fullName evidence="1">Type II toxin-antitoxin system RelE/ParE family toxin</fullName>
    </submittedName>
</protein>
<accession>A0A9Q9BFV5</accession>